<evidence type="ECO:0000256" key="2">
    <source>
        <dbReference type="ARBA" id="ARBA00003120"/>
    </source>
</evidence>
<feature type="domain" description="Aminotransferase class V" evidence="12">
    <location>
        <begin position="26"/>
        <end position="373"/>
    </location>
</feature>
<evidence type="ECO:0000256" key="5">
    <source>
        <dbReference type="ARBA" id="ARBA00022679"/>
    </source>
</evidence>
<dbReference type="Gene3D" id="3.90.1150.10">
    <property type="entry name" value="Aspartate Aminotransferase, domain 1"/>
    <property type="match status" value="1"/>
</dbReference>
<dbReference type="InterPro" id="IPR015424">
    <property type="entry name" value="PyrdxlP-dep_Trfase"/>
</dbReference>
<dbReference type="InterPro" id="IPR015421">
    <property type="entry name" value="PyrdxlP-dep_Trfase_major"/>
</dbReference>
<dbReference type="GO" id="GO:0051536">
    <property type="term" value="F:iron-sulfur cluster binding"/>
    <property type="evidence" value="ECO:0007669"/>
    <property type="project" value="UniProtKB-KW"/>
</dbReference>
<dbReference type="RefSeq" id="WP_342780616.1">
    <property type="nucleotide sequence ID" value="NZ_VITN01000008.1"/>
</dbReference>
<evidence type="ECO:0000256" key="7">
    <source>
        <dbReference type="ARBA" id="ARBA00022898"/>
    </source>
</evidence>
<dbReference type="Pfam" id="PF00266">
    <property type="entry name" value="Aminotran_5"/>
    <property type="match status" value="1"/>
</dbReference>
<comment type="caution">
    <text evidence="13">The sequence shown here is derived from an EMBL/GenBank/DDBJ whole genome shotgun (WGS) entry which is preliminary data.</text>
</comment>
<sequence>MRQARPLTLLSDSTVPSNRFTLMPSTYLDHNGTCPPRPEAVAAMVAALSLPGNPSSVHAQGREARRRVEVARRQVAALLNLPPATLIFTGSGTEANALALASAGDRSVITSTIEHASVLEATPGAVRCPVTPDGRVDLGALDTMLGGAGRPAFLSLMAVNNETGVIQPVAEAAALARRHGALFHCDASQAVGRLTWDWAALAPDYLTVSAHKIGGPQGVGALAVWDGAPLAPILRGGGQERRRRAGTENVAGIVGFGAAAAACDAGAFNRLAVLRDGLEARLRAAAAELVVAGARAERVANTSCLVTPGWRGETQVMALDLAGYAVSSGSACSSGKVAASHVLAAMGMGPDLAGCAIRVSLGWSTTEDEVRRFADAWIALYGRRMPAPAAQQAHLSPQDRQSIVSQTARQQ</sequence>
<comment type="similarity">
    <text evidence="3">Belongs to the class-V pyridoxal-phosphate-dependent aminotransferase family. NifS/IscS subfamily.</text>
</comment>
<protein>
    <recommendedName>
        <fullName evidence="4">Cysteine desulfurase</fullName>
    </recommendedName>
</protein>
<dbReference type="InterPro" id="IPR016454">
    <property type="entry name" value="Cysteine_dSase"/>
</dbReference>
<gene>
    <name evidence="13" type="ORF">FBZ89_108186</name>
</gene>
<evidence type="ECO:0000256" key="9">
    <source>
        <dbReference type="ARBA" id="ARBA00023014"/>
    </source>
</evidence>
<evidence type="ECO:0000256" key="6">
    <source>
        <dbReference type="ARBA" id="ARBA00022723"/>
    </source>
</evidence>
<evidence type="ECO:0000256" key="11">
    <source>
        <dbReference type="SAM" id="MobiDB-lite"/>
    </source>
</evidence>
<dbReference type="InterPro" id="IPR000192">
    <property type="entry name" value="Aminotrans_V_dom"/>
</dbReference>
<reference evidence="13 14" key="1">
    <citation type="submission" date="2019-06" db="EMBL/GenBank/DDBJ databases">
        <title>Genomic Encyclopedia of Type Strains, Phase IV (KMG-V): Genome sequencing to study the core and pangenomes of soil and plant-associated prokaryotes.</title>
        <authorList>
            <person name="Whitman W."/>
        </authorList>
    </citation>
    <scope>NUCLEOTIDE SEQUENCE [LARGE SCALE GENOMIC DNA]</scope>
    <source>
        <strain evidence="13 14">BR 11880</strain>
    </source>
</reference>
<organism evidence="13 14">
    <name type="scientific">Nitrospirillum amazonense</name>
    <dbReference type="NCBI Taxonomy" id="28077"/>
    <lineage>
        <taxon>Bacteria</taxon>
        <taxon>Pseudomonadati</taxon>
        <taxon>Pseudomonadota</taxon>
        <taxon>Alphaproteobacteria</taxon>
        <taxon>Rhodospirillales</taxon>
        <taxon>Azospirillaceae</taxon>
        <taxon>Nitrospirillum</taxon>
    </lineage>
</organism>
<dbReference type="PANTHER" id="PTHR11601:SF34">
    <property type="entry name" value="CYSTEINE DESULFURASE"/>
    <property type="match status" value="1"/>
</dbReference>
<evidence type="ECO:0000256" key="4">
    <source>
        <dbReference type="ARBA" id="ARBA00013558"/>
    </source>
</evidence>
<dbReference type="EMBL" id="VITN01000008">
    <property type="protein sequence ID" value="TWB19129.1"/>
    <property type="molecule type" value="Genomic_DNA"/>
</dbReference>
<proteinExistence type="inferred from homology"/>
<dbReference type="GO" id="GO:0031071">
    <property type="term" value="F:cysteine desulfurase activity"/>
    <property type="evidence" value="ECO:0007669"/>
    <property type="project" value="UniProtKB-EC"/>
</dbReference>
<comment type="catalytic activity">
    <reaction evidence="10">
        <text>(sulfur carrier)-H + L-cysteine = (sulfur carrier)-SH + L-alanine</text>
        <dbReference type="Rhea" id="RHEA:43892"/>
        <dbReference type="Rhea" id="RHEA-COMP:14737"/>
        <dbReference type="Rhea" id="RHEA-COMP:14739"/>
        <dbReference type="ChEBI" id="CHEBI:29917"/>
        <dbReference type="ChEBI" id="CHEBI:35235"/>
        <dbReference type="ChEBI" id="CHEBI:57972"/>
        <dbReference type="ChEBI" id="CHEBI:64428"/>
        <dbReference type="EC" id="2.8.1.7"/>
    </reaction>
</comment>
<feature type="compositionally biased region" description="Polar residues" evidence="11">
    <location>
        <begin position="393"/>
        <end position="411"/>
    </location>
</feature>
<feature type="region of interest" description="Disordered" evidence="11">
    <location>
        <begin position="390"/>
        <end position="411"/>
    </location>
</feature>
<dbReference type="AlphaFoldDB" id="A0A560FC03"/>
<evidence type="ECO:0000313" key="13">
    <source>
        <dbReference type="EMBL" id="TWB19129.1"/>
    </source>
</evidence>
<dbReference type="Proteomes" id="UP000319859">
    <property type="component" value="Unassembled WGS sequence"/>
</dbReference>
<dbReference type="PIRSF" id="PIRSF005572">
    <property type="entry name" value="NifS"/>
    <property type="match status" value="1"/>
</dbReference>
<dbReference type="Gene3D" id="3.40.640.10">
    <property type="entry name" value="Type I PLP-dependent aspartate aminotransferase-like (Major domain)"/>
    <property type="match status" value="1"/>
</dbReference>
<comment type="cofactor">
    <cofactor evidence="1">
        <name>pyridoxal 5'-phosphate</name>
        <dbReference type="ChEBI" id="CHEBI:597326"/>
    </cofactor>
</comment>
<dbReference type="SUPFAM" id="SSF53383">
    <property type="entry name" value="PLP-dependent transferases"/>
    <property type="match status" value="1"/>
</dbReference>
<evidence type="ECO:0000256" key="1">
    <source>
        <dbReference type="ARBA" id="ARBA00001933"/>
    </source>
</evidence>
<evidence type="ECO:0000256" key="10">
    <source>
        <dbReference type="ARBA" id="ARBA00050776"/>
    </source>
</evidence>
<evidence type="ECO:0000313" key="14">
    <source>
        <dbReference type="Proteomes" id="UP000319859"/>
    </source>
</evidence>
<accession>A0A560FC03</accession>
<comment type="function">
    <text evidence="2">Catalyzes the removal of elemental sulfur atoms from cysteine to produce alanine. Seems to participate in the biosynthesis of the nitrogenase metalloclusters by providing the inorganic sulfur required for the Fe-S core formation.</text>
</comment>
<evidence type="ECO:0000256" key="3">
    <source>
        <dbReference type="ARBA" id="ARBA00006490"/>
    </source>
</evidence>
<keyword evidence="9" id="KW-0411">Iron-sulfur</keyword>
<keyword evidence="8" id="KW-0408">Iron</keyword>
<evidence type="ECO:0000259" key="12">
    <source>
        <dbReference type="Pfam" id="PF00266"/>
    </source>
</evidence>
<dbReference type="InterPro" id="IPR015422">
    <property type="entry name" value="PyrdxlP-dep_Trfase_small"/>
</dbReference>
<keyword evidence="5" id="KW-0808">Transferase</keyword>
<keyword evidence="7" id="KW-0663">Pyridoxal phosphate</keyword>
<dbReference type="PANTHER" id="PTHR11601">
    <property type="entry name" value="CYSTEINE DESULFURYLASE FAMILY MEMBER"/>
    <property type="match status" value="1"/>
</dbReference>
<name>A0A560FC03_9PROT</name>
<dbReference type="Gene3D" id="1.10.260.50">
    <property type="match status" value="1"/>
</dbReference>
<evidence type="ECO:0000256" key="8">
    <source>
        <dbReference type="ARBA" id="ARBA00023004"/>
    </source>
</evidence>
<keyword evidence="6" id="KW-0479">Metal-binding</keyword>
<dbReference type="GO" id="GO:0046872">
    <property type="term" value="F:metal ion binding"/>
    <property type="evidence" value="ECO:0007669"/>
    <property type="project" value="UniProtKB-KW"/>
</dbReference>